<dbReference type="EC" id="2.3.2.27" evidence="4"/>
<dbReference type="STRING" id="1314790.A0A1Y1XNM1"/>
<comment type="catalytic activity">
    <reaction evidence="1">
        <text>S-ubiquitinyl-[E2 ubiquitin-conjugating enzyme]-L-cysteine + [acceptor protein]-L-lysine = [E2 ubiquitin-conjugating enzyme]-L-cysteine + N(6)-ubiquitinyl-[acceptor protein]-L-lysine.</text>
        <dbReference type="EC" id="2.3.2.27"/>
    </reaction>
</comment>
<feature type="transmembrane region" description="Helical" evidence="14">
    <location>
        <begin position="769"/>
        <end position="790"/>
    </location>
</feature>
<dbReference type="FunCoup" id="A0A1Y1XNM1">
    <property type="interactions" value="790"/>
</dbReference>
<feature type="transmembrane region" description="Helical" evidence="14">
    <location>
        <begin position="1023"/>
        <end position="1042"/>
    </location>
</feature>
<dbReference type="EMBL" id="MCFE01000555">
    <property type="protein sequence ID" value="ORX87349.1"/>
    <property type="molecule type" value="Genomic_DNA"/>
</dbReference>
<evidence type="ECO:0000256" key="8">
    <source>
        <dbReference type="ARBA" id="ARBA00022771"/>
    </source>
</evidence>
<protein>
    <recommendedName>
        <fullName evidence="4">RING-type E3 ubiquitin transferase</fullName>
        <ecNumber evidence="4">2.3.2.27</ecNumber>
    </recommendedName>
</protein>
<feature type="compositionally biased region" description="Pro residues" evidence="13">
    <location>
        <begin position="233"/>
        <end position="244"/>
    </location>
</feature>
<evidence type="ECO:0000313" key="17">
    <source>
        <dbReference type="Proteomes" id="UP000193498"/>
    </source>
</evidence>
<feature type="transmembrane region" description="Helical" evidence="14">
    <location>
        <begin position="1315"/>
        <end position="1335"/>
    </location>
</feature>
<reference evidence="16 17" key="1">
    <citation type="submission" date="2016-07" db="EMBL/GenBank/DDBJ databases">
        <title>Pervasive Adenine N6-methylation of Active Genes in Fungi.</title>
        <authorList>
            <consortium name="DOE Joint Genome Institute"/>
            <person name="Mondo S.J."/>
            <person name="Dannebaum R.O."/>
            <person name="Kuo R.C."/>
            <person name="Labutti K."/>
            <person name="Haridas S."/>
            <person name="Kuo A."/>
            <person name="Salamov A."/>
            <person name="Ahrendt S.R."/>
            <person name="Lipzen A."/>
            <person name="Sullivan W."/>
            <person name="Andreopoulos W.B."/>
            <person name="Clum A."/>
            <person name="Lindquist E."/>
            <person name="Daum C."/>
            <person name="Ramamoorthy G.K."/>
            <person name="Gryganskyi A."/>
            <person name="Culley D."/>
            <person name="Magnuson J.K."/>
            <person name="James T.Y."/>
            <person name="O'Malley M.A."/>
            <person name="Stajich J.E."/>
            <person name="Spatafora J.W."/>
            <person name="Visel A."/>
            <person name="Grigoriev I.V."/>
        </authorList>
    </citation>
    <scope>NUCLEOTIDE SEQUENCE [LARGE SCALE GENOMIC DNA]</scope>
    <source>
        <strain evidence="16 17">CBS 931.73</strain>
    </source>
</reference>
<organism evidence="16 17">
    <name type="scientific">Basidiobolus meristosporus CBS 931.73</name>
    <dbReference type="NCBI Taxonomy" id="1314790"/>
    <lineage>
        <taxon>Eukaryota</taxon>
        <taxon>Fungi</taxon>
        <taxon>Fungi incertae sedis</taxon>
        <taxon>Zoopagomycota</taxon>
        <taxon>Entomophthoromycotina</taxon>
        <taxon>Basidiobolomycetes</taxon>
        <taxon>Basidiobolales</taxon>
        <taxon>Basidiobolaceae</taxon>
        <taxon>Basidiobolus</taxon>
    </lineage>
</organism>
<keyword evidence="6 14" id="KW-0812">Transmembrane</keyword>
<evidence type="ECO:0000256" key="10">
    <source>
        <dbReference type="ARBA" id="ARBA00022833"/>
    </source>
</evidence>
<feature type="compositionally biased region" description="Low complexity" evidence="13">
    <location>
        <begin position="721"/>
        <end position="736"/>
    </location>
</feature>
<feature type="transmembrane region" description="Helical" evidence="14">
    <location>
        <begin position="1365"/>
        <end position="1388"/>
    </location>
</feature>
<dbReference type="Gene3D" id="3.30.40.10">
    <property type="entry name" value="Zinc/RING finger domain, C3HC4 (zinc finger)"/>
    <property type="match status" value="1"/>
</dbReference>
<evidence type="ECO:0000256" key="11">
    <source>
        <dbReference type="ARBA" id="ARBA00022989"/>
    </source>
</evidence>
<feature type="transmembrane region" description="Helical" evidence="14">
    <location>
        <begin position="86"/>
        <end position="110"/>
    </location>
</feature>
<evidence type="ECO:0000256" key="4">
    <source>
        <dbReference type="ARBA" id="ARBA00012483"/>
    </source>
</evidence>
<dbReference type="InterPro" id="IPR013083">
    <property type="entry name" value="Znf_RING/FYVE/PHD"/>
</dbReference>
<dbReference type="Proteomes" id="UP000193498">
    <property type="component" value="Unassembled WGS sequence"/>
</dbReference>
<dbReference type="PROSITE" id="PS51292">
    <property type="entry name" value="ZF_RING_CH"/>
    <property type="match status" value="1"/>
</dbReference>
<keyword evidence="7" id="KW-0479">Metal-binding</keyword>
<dbReference type="GO" id="GO:0005789">
    <property type="term" value="C:endoplasmic reticulum membrane"/>
    <property type="evidence" value="ECO:0007669"/>
    <property type="project" value="TreeGrafter"/>
</dbReference>
<evidence type="ECO:0000256" key="7">
    <source>
        <dbReference type="ARBA" id="ARBA00022723"/>
    </source>
</evidence>
<evidence type="ECO:0000259" key="15">
    <source>
        <dbReference type="PROSITE" id="PS51292"/>
    </source>
</evidence>
<evidence type="ECO:0000256" key="14">
    <source>
        <dbReference type="SAM" id="Phobius"/>
    </source>
</evidence>
<feature type="compositionally biased region" description="Low complexity" evidence="13">
    <location>
        <begin position="290"/>
        <end position="307"/>
    </location>
</feature>
<feature type="transmembrane region" description="Helical" evidence="14">
    <location>
        <begin position="1087"/>
        <end position="1108"/>
    </location>
</feature>
<feature type="compositionally biased region" description="Acidic residues" evidence="13">
    <location>
        <begin position="668"/>
        <end position="680"/>
    </location>
</feature>
<dbReference type="Pfam" id="PF12906">
    <property type="entry name" value="RINGv"/>
    <property type="match status" value="1"/>
</dbReference>
<evidence type="ECO:0000313" key="16">
    <source>
        <dbReference type="EMBL" id="ORX87349.1"/>
    </source>
</evidence>
<dbReference type="GO" id="GO:0008270">
    <property type="term" value="F:zinc ion binding"/>
    <property type="evidence" value="ECO:0007669"/>
    <property type="project" value="UniProtKB-KW"/>
</dbReference>
<feature type="region of interest" description="Disordered" evidence="13">
    <location>
        <begin position="221"/>
        <end position="340"/>
    </location>
</feature>
<feature type="transmembrane region" description="Helical" evidence="14">
    <location>
        <begin position="1491"/>
        <end position="1508"/>
    </location>
</feature>
<dbReference type="PANTHER" id="PTHR13145">
    <property type="entry name" value="SSM4 PROTEIN"/>
    <property type="match status" value="1"/>
</dbReference>
<evidence type="ECO:0000256" key="6">
    <source>
        <dbReference type="ARBA" id="ARBA00022692"/>
    </source>
</evidence>
<dbReference type="SMART" id="SM00744">
    <property type="entry name" value="RINGv"/>
    <property type="match status" value="1"/>
</dbReference>
<feature type="compositionally biased region" description="Basic and acidic residues" evidence="13">
    <location>
        <begin position="565"/>
        <end position="582"/>
    </location>
</feature>
<keyword evidence="11 14" id="KW-1133">Transmembrane helix</keyword>
<dbReference type="GO" id="GO:0036503">
    <property type="term" value="P:ERAD pathway"/>
    <property type="evidence" value="ECO:0007669"/>
    <property type="project" value="TreeGrafter"/>
</dbReference>
<feature type="transmembrane region" description="Helical" evidence="14">
    <location>
        <begin position="1271"/>
        <end position="1295"/>
    </location>
</feature>
<evidence type="ECO:0000256" key="2">
    <source>
        <dbReference type="ARBA" id="ARBA00004141"/>
    </source>
</evidence>
<dbReference type="PANTHER" id="PTHR13145:SF0">
    <property type="entry name" value="E3 UBIQUITIN-PROTEIN LIGASE MARCHF6"/>
    <property type="match status" value="1"/>
</dbReference>
<feature type="transmembrane region" description="Helical" evidence="14">
    <location>
        <begin position="969"/>
        <end position="995"/>
    </location>
</feature>
<proteinExistence type="predicted"/>
<name>A0A1Y1XNM1_9FUNG</name>
<feature type="transmembrane region" description="Helical" evidence="14">
    <location>
        <begin position="1120"/>
        <end position="1140"/>
    </location>
</feature>
<evidence type="ECO:0000256" key="13">
    <source>
        <dbReference type="SAM" id="MobiDB-lite"/>
    </source>
</evidence>
<keyword evidence="10" id="KW-0862">Zinc</keyword>
<sequence length="1596" mass="177981">MEDDEVEICRVCRSEGTPEDPLFYPCKCSGSIKFVHQDCLIQWLSHSKKKYCELCKHPFTFTPIYDPAMPENIPFLLFLKRIPLRIFLAIQTWIRAIFVAFMWLIFLPYVTVWMVRFYFWLGDVLAFAASGEEALLGGNRTSLPAGNDLTSKNVSSSLLLDALSNMDKENSDFYRDLAGNFLADCFEGQIITCVIVVLFVTGFLIREWILQNGPIDMDGLENNNPNIREFQPPVAPAPPPPPQAPELREDNINRLLRPPLNDNLPDSFGGLNQPDNRRRADPTVPADGHNVFGEENSSFSFNFVPPNTVDHATEKTSDDDSQSPETSMPSTSTHAHTQAMSSMSIEDNLAGGLSMGKGKSKSASALFTSDILTWENLFKASIEGSDSIDWSEVSPRLFMKPFGEAKDGLTEEQIQASQAMRDRMVAQKSNGSVSIFPSDILVWEQLVRESPISSEWNLVDPRLFMKPFGSLRTGFSADKMEEISKARAMVVSKFFAREFGKEHLTLDSLKGENSSDSGLDEDEDIHFEGSVPTLILSDVPKDEAESGGLGGAADNSSIGNDQIDSDVKDEPLDSISCEEKSVAPESSKSTAVISEDLPLESTQDLLTFEDGVEPQHLPSTSDDVFPTSIDTETLPESSGDGPSEEADVAMKGDAGSSSQAAEGVPATDNEDQSEPEELELVDGPPAEENGEEGGIFQHIRNWVENLEDDEQIERNGENDGNNEPAAVNEENANNGGDIPLAEGNAGDDLDGVLEAIGMRGPFWMLFQNSLLMVVLISFCLSLAVCLPYSIGKTVILIKPLTILSLPIRILRTITDPLIDFLLDTLFPWLWASITSLAARFVEPVFSTFMDVGYYLDVFAQYGQSLGTHVSTLWEAVQSTLFQNATVVENIDSAARNQSLLEYWLQDSAMFQSSLVFWNNLAFGTSYFYKMSTVGVGYLVLGLVAMWYLARTENMYGQNVVRAARRTIQLAGSCLKVIFFIVIELILFPIICGYLLDISTLPVFPNASISSRWLFQRQSPITCIFLHWFAGTGFMFHFSVFIAQCRKVVRPGVMWFIRDPNDPQFHPMREILERSVFAQLRKIAVSGLMYMGMILLGLGTVVYAVAWISSTVLPLRLDLSAAVSNIPIDLLVYHLVIPLTLSSTRPKRIFTGLFEQWWRITSRSLRLTSFMFGGRKASEEYSLTFATWQKNLQWIFSTQTRADAILKGDAVETKDGGFLRVPNFDSAPLNPQRRMLIPVEEDGTPINPADAALLNDSNTNIVYSPPNFKFRLIAFLFLMWFSGSMFGCTLLITPLLVGRLILGRLLPNLATIHDGYSFFTGLYFVWGCLLALEWVLRKFVAYYNWNGDLEIVKQTCRRYIITLLKFVYIFVTLGMIIPCLMSLAVQLYIVYPIVNRQPQSIPVFLLQNWAIGVIYGKIAYQLVFILPENRWSAAINQITQGQGLRNPDIVAITKSLVLPIGGTALGAVIAPVLFAYATERYQGSALMSSPDTYRLAYPVTLTVVVCYFVQKKSIALYYQWMGSIRDEEYVIGRKLENFQHVSKAATTSHQEPETSDLGQDQDDEAQPLLDNHETDSEQSSDSESHNQPTIEPVPTEE</sequence>
<evidence type="ECO:0000256" key="1">
    <source>
        <dbReference type="ARBA" id="ARBA00000900"/>
    </source>
</evidence>
<dbReference type="Pfam" id="PF23113">
    <property type="entry name" value="MARCHF6_C"/>
    <property type="match status" value="1"/>
</dbReference>
<feature type="transmembrane region" description="Helical" evidence="14">
    <location>
        <begin position="1408"/>
        <end position="1425"/>
    </location>
</feature>
<accession>A0A1Y1XNM1</accession>
<dbReference type="InterPro" id="IPR011016">
    <property type="entry name" value="Znf_RING-CH"/>
</dbReference>
<dbReference type="SUPFAM" id="SSF57850">
    <property type="entry name" value="RING/U-box"/>
    <property type="match status" value="1"/>
</dbReference>
<feature type="compositionally biased region" description="Low complexity" evidence="13">
    <location>
        <begin position="253"/>
        <end position="266"/>
    </location>
</feature>
<evidence type="ECO:0000256" key="3">
    <source>
        <dbReference type="ARBA" id="ARBA00004906"/>
    </source>
</evidence>
<comment type="subcellular location">
    <subcellularLocation>
        <location evidence="2">Membrane</location>
        <topology evidence="2">Multi-pass membrane protein</topology>
    </subcellularLocation>
</comment>
<feature type="transmembrane region" description="Helical" evidence="14">
    <location>
        <begin position="926"/>
        <end position="948"/>
    </location>
</feature>
<comment type="pathway">
    <text evidence="3">Protein modification; protein ubiquitination.</text>
</comment>
<dbReference type="OrthoDB" id="1108038at2759"/>
<keyword evidence="5" id="KW-0808">Transferase</keyword>
<keyword evidence="9" id="KW-0833">Ubl conjugation pathway</keyword>
<dbReference type="FunFam" id="3.30.40.10:FF:000287">
    <property type="entry name" value="RING finger membrane protein"/>
    <property type="match status" value="1"/>
</dbReference>
<feature type="transmembrane region" description="Helical" evidence="14">
    <location>
        <begin position="186"/>
        <end position="205"/>
    </location>
</feature>
<feature type="compositionally biased region" description="Polar residues" evidence="13">
    <location>
        <begin position="323"/>
        <end position="340"/>
    </location>
</feature>
<keyword evidence="17" id="KW-1185">Reference proteome</keyword>
<feature type="transmembrane region" description="Helical" evidence="14">
    <location>
        <begin position="1455"/>
        <end position="1476"/>
    </location>
</feature>
<evidence type="ECO:0000256" key="12">
    <source>
        <dbReference type="ARBA" id="ARBA00023136"/>
    </source>
</evidence>
<feature type="region of interest" description="Disordered" evidence="13">
    <location>
        <begin position="713"/>
        <end position="743"/>
    </location>
</feature>
<feature type="compositionally biased region" description="Polar residues" evidence="13">
    <location>
        <begin position="617"/>
        <end position="636"/>
    </location>
</feature>
<keyword evidence="12 14" id="KW-0472">Membrane</keyword>
<gene>
    <name evidence="16" type="ORF">K493DRAFT_291014</name>
</gene>
<evidence type="ECO:0000256" key="9">
    <source>
        <dbReference type="ARBA" id="ARBA00022786"/>
    </source>
</evidence>
<feature type="region of interest" description="Disordered" evidence="13">
    <location>
        <begin position="541"/>
        <end position="692"/>
    </location>
</feature>
<dbReference type="InParanoid" id="A0A1Y1XNM1"/>
<dbReference type="GO" id="GO:0061630">
    <property type="term" value="F:ubiquitin protein ligase activity"/>
    <property type="evidence" value="ECO:0007669"/>
    <property type="project" value="UniProtKB-EC"/>
</dbReference>
<dbReference type="InterPro" id="IPR056521">
    <property type="entry name" value="MARCHF6-like_C"/>
</dbReference>
<comment type="caution">
    <text evidence="16">The sequence shown here is derived from an EMBL/GenBank/DDBJ whole genome shotgun (WGS) entry which is preliminary data.</text>
</comment>
<feature type="region of interest" description="Disordered" evidence="13">
    <location>
        <begin position="1541"/>
        <end position="1596"/>
    </location>
</feature>
<keyword evidence="8" id="KW-0863">Zinc-finger</keyword>
<feature type="domain" description="RING-CH-type" evidence="15">
    <location>
        <begin position="1"/>
        <end position="62"/>
    </location>
</feature>
<evidence type="ECO:0000256" key="5">
    <source>
        <dbReference type="ARBA" id="ARBA00022679"/>
    </source>
</evidence>
<dbReference type="CDD" id="cd16702">
    <property type="entry name" value="RING_CH-C4HC3_MARCH6"/>
    <property type="match status" value="1"/>
</dbReference>